<proteinExistence type="predicted"/>
<keyword evidence="3" id="KW-1185">Reference proteome</keyword>
<dbReference type="Gene3D" id="3.40.50.300">
    <property type="entry name" value="P-loop containing nucleotide triphosphate hydrolases"/>
    <property type="match status" value="1"/>
</dbReference>
<evidence type="ECO:0000256" key="1">
    <source>
        <dbReference type="SAM" id="SignalP"/>
    </source>
</evidence>
<dbReference type="AlphaFoldDB" id="A0A812SEL9"/>
<dbReference type="InterPro" id="IPR027417">
    <property type="entry name" value="P-loop_NTPase"/>
</dbReference>
<dbReference type="EMBL" id="CAJNDS010002433">
    <property type="protein sequence ID" value="CAE7471517.1"/>
    <property type="molecule type" value="Genomic_DNA"/>
</dbReference>
<sequence>MRVRLYICLGSLALMQVLLLFMRSISRATSETGPASAGTNKLVRQPKDGSWWCPDCSGELCDRKFLFIVATGRSGSSTLLNMVNQVPGFFLWGENHGALGGLALMQQRFLEAANQTCPGSAPLETPLRCSKLLRNARDVVWEWLAPPSFQSDWKRVEVRGFKELRWNSTIFQFIRRSCPCSRLIFSFRLDLEAQTHSAFFKRSKKTKEDLLARMEATSALVAQSGLPVYSLALENFTAAEFTRLARWLGAPCTFDTVYNTNSGGHIDAATTQARCL</sequence>
<evidence type="ECO:0000313" key="3">
    <source>
        <dbReference type="Proteomes" id="UP000604046"/>
    </source>
</evidence>
<organism evidence="2 3">
    <name type="scientific">Symbiodinium natans</name>
    <dbReference type="NCBI Taxonomy" id="878477"/>
    <lineage>
        <taxon>Eukaryota</taxon>
        <taxon>Sar</taxon>
        <taxon>Alveolata</taxon>
        <taxon>Dinophyceae</taxon>
        <taxon>Suessiales</taxon>
        <taxon>Symbiodiniaceae</taxon>
        <taxon>Symbiodinium</taxon>
    </lineage>
</organism>
<reference evidence="2" key="1">
    <citation type="submission" date="2021-02" db="EMBL/GenBank/DDBJ databases">
        <authorList>
            <person name="Dougan E. K."/>
            <person name="Rhodes N."/>
            <person name="Thang M."/>
            <person name="Chan C."/>
        </authorList>
    </citation>
    <scope>NUCLEOTIDE SEQUENCE</scope>
</reference>
<evidence type="ECO:0008006" key="4">
    <source>
        <dbReference type="Google" id="ProtNLM"/>
    </source>
</evidence>
<name>A0A812SEL9_9DINO</name>
<comment type="caution">
    <text evidence="2">The sequence shown here is derived from an EMBL/GenBank/DDBJ whole genome shotgun (WGS) entry which is preliminary data.</text>
</comment>
<protein>
    <recommendedName>
        <fullName evidence="4">Protein-tyrosine sulfotransferase</fullName>
    </recommendedName>
</protein>
<dbReference type="SUPFAM" id="SSF52540">
    <property type="entry name" value="P-loop containing nucleoside triphosphate hydrolases"/>
    <property type="match status" value="1"/>
</dbReference>
<feature type="signal peptide" evidence="1">
    <location>
        <begin position="1"/>
        <end position="28"/>
    </location>
</feature>
<dbReference type="Proteomes" id="UP000604046">
    <property type="component" value="Unassembled WGS sequence"/>
</dbReference>
<keyword evidence="1" id="KW-0732">Signal</keyword>
<dbReference type="OrthoDB" id="526313at2759"/>
<evidence type="ECO:0000313" key="2">
    <source>
        <dbReference type="EMBL" id="CAE7471517.1"/>
    </source>
</evidence>
<accession>A0A812SEL9</accession>
<gene>
    <name evidence="2" type="ORF">SNAT2548_LOCUS26476</name>
</gene>
<feature type="chain" id="PRO_5032834327" description="Protein-tyrosine sulfotransferase" evidence="1">
    <location>
        <begin position="29"/>
        <end position="276"/>
    </location>
</feature>